<gene>
    <name evidence="2" type="ORF">PARMNEM_LOCUS9742</name>
</gene>
<organism evidence="2 3">
    <name type="scientific">Parnassius mnemosyne</name>
    <name type="common">clouded apollo</name>
    <dbReference type="NCBI Taxonomy" id="213953"/>
    <lineage>
        <taxon>Eukaryota</taxon>
        <taxon>Metazoa</taxon>
        <taxon>Ecdysozoa</taxon>
        <taxon>Arthropoda</taxon>
        <taxon>Hexapoda</taxon>
        <taxon>Insecta</taxon>
        <taxon>Pterygota</taxon>
        <taxon>Neoptera</taxon>
        <taxon>Endopterygota</taxon>
        <taxon>Lepidoptera</taxon>
        <taxon>Glossata</taxon>
        <taxon>Ditrysia</taxon>
        <taxon>Papilionoidea</taxon>
        <taxon>Papilionidae</taxon>
        <taxon>Parnassiinae</taxon>
        <taxon>Parnassini</taxon>
        <taxon>Parnassius</taxon>
        <taxon>Driopa</taxon>
    </lineage>
</organism>
<feature type="transmembrane region" description="Helical" evidence="1">
    <location>
        <begin position="47"/>
        <end position="65"/>
    </location>
</feature>
<keyword evidence="1" id="KW-0472">Membrane</keyword>
<comment type="caution">
    <text evidence="2">The sequence shown here is derived from an EMBL/GenBank/DDBJ whole genome shotgun (WGS) entry which is preliminary data.</text>
</comment>
<keyword evidence="3" id="KW-1185">Reference proteome</keyword>
<accession>A0AAV1L340</accession>
<protein>
    <submittedName>
        <fullName evidence="2">Uncharacterized protein</fullName>
    </submittedName>
</protein>
<evidence type="ECO:0000313" key="2">
    <source>
        <dbReference type="EMBL" id="CAK1589210.1"/>
    </source>
</evidence>
<reference evidence="2 3" key="1">
    <citation type="submission" date="2023-11" db="EMBL/GenBank/DDBJ databases">
        <authorList>
            <person name="Hedman E."/>
            <person name="Englund M."/>
            <person name="Stromberg M."/>
            <person name="Nyberg Akerstrom W."/>
            <person name="Nylinder S."/>
            <person name="Jareborg N."/>
            <person name="Kallberg Y."/>
            <person name="Kronander E."/>
        </authorList>
    </citation>
    <scope>NUCLEOTIDE SEQUENCE [LARGE SCALE GENOMIC DNA]</scope>
</reference>
<evidence type="ECO:0000256" key="1">
    <source>
        <dbReference type="SAM" id="Phobius"/>
    </source>
</evidence>
<keyword evidence="1" id="KW-1133">Transmembrane helix</keyword>
<dbReference type="Proteomes" id="UP001314205">
    <property type="component" value="Unassembled WGS sequence"/>
</dbReference>
<sequence>MATICETIEETLSQHKCKPNCSCKKLPLCPTGCSCMEDNKQTTALRLVFNALGILVAIIATYMIVTTDSKLYLVFWICYSVLRRMMLKTKAGASVATAITEYNKKIA</sequence>
<evidence type="ECO:0000313" key="3">
    <source>
        <dbReference type="Proteomes" id="UP001314205"/>
    </source>
</evidence>
<keyword evidence="1" id="KW-0812">Transmembrane</keyword>
<proteinExistence type="predicted"/>
<dbReference type="AlphaFoldDB" id="A0AAV1L340"/>
<dbReference type="EMBL" id="CAVLGL010000083">
    <property type="protein sequence ID" value="CAK1589210.1"/>
    <property type="molecule type" value="Genomic_DNA"/>
</dbReference>
<name>A0AAV1L340_9NEOP</name>